<evidence type="ECO:0000313" key="4">
    <source>
        <dbReference type="Proteomes" id="UP000779508"/>
    </source>
</evidence>
<keyword evidence="1 3" id="KW-0413">Isomerase</keyword>
<dbReference type="EC" id="5.2.1.8" evidence="3"/>
<name>A0ABS6G2Q9_9FIRM</name>
<comment type="caution">
    <text evidence="3">The sequence shown here is derived from an EMBL/GenBank/DDBJ whole genome shotgun (WGS) entry which is preliminary data.</text>
</comment>
<dbReference type="EMBL" id="JAHLQK010000002">
    <property type="protein sequence ID" value="MBU5676007.1"/>
    <property type="molecule type" value="Genomic_DNA"/>
</dbReference>
<dbReference type="PANTHER" id="PTHR47245:SF2">
    <property type="entry name" value="PEPTIDYL-PROLYL CIS-TRANS ISOMERASE HP_0175-RELATED"/>
    <property type="match status" value="1"/>
</dbReference>
<dbReference type="PROSITE" id="PS50198">
    <property type="entry name" value="PPIC_PPIASE_2"/>
    <property type="match status" value="1"/>
</dbReference>
<dbReference type="RefSeq" id="WP_216415491.1">
    <property type="nucleotide sequence ID" value="NZ_JAHLQK010000002.1"/>
</dbReference>
<dbReference type="Pfam" id="PF13616">
    <property type="entry name" value="Rotamase_3"/>
    <property type="match status" value="1"/>
</dbReference>
<feature type="domain" description="PpiC" evidence="2">
    <location>
        <begin position="114"/>
        <end position="203"/>
    </location>
</feature>
<dbReference type="Proteomes" id="UP000779508">
    <property type="component" value="Unassembled WGS sequence"/>
</dbReference>
<protein>
    <submittedName>
        <fullName evidence="3">Peptidylprolyl isomerase</fullName>
        <ecNumber evidence="3">5.2.1.8</ecNumber>
    </submittedName>
</protein>
<evidence type="ECO:0000259" key="2">
    <source>
        <dbReference type="PROSITE" id="PS50198"/>
    </source>
</evidence>
<evidence type="ECO:0000313" key="3">
    <source>
        <dbReference type="EMBL" id="MBU5676007.1"/>
    </source>
</evidence>
<organism evidence="3 4">
    <name type="scientific">Alkaliphilus flagellatus</name>
    <dbReference type="NCBI Taxonomy" id="2841507"/>
    <lineage>
        <taxon>Bacteria</taxon>
        <taxon>Bacillati</taxon>
        <taxon>Bacillota</taxon>
        <taxon>Clostridia</taxon>
        <taxon>Peptostreptococcales</taxon>
        <taxon>Natronincolaceae</taxon>
        <taxon>Alkaliphilus</taxon>
    </lineage>
</organism>
<evidence type="ECO:0000256" key="1">
    <source>
        <dbReference type="PROSITE-ProRule" id="PRU00278"/>
    </source>
</evidence>
<keyword evidence="4" id="KW-1185">Reference proteome</keyword>
<dbReference type="PROSITE" id="PS01096">
    <property type="entry name" value="PPIC_PPIASE_1"/>
    <property type="match status" value="1"/>
</dbReference>
<dbReference type="InterPro" id="IPR023058">
    <property type="entry name" value="PPIase_PpiC_CS"/>
</dbReference>
<accession>A0ABS6G2Q9</accession>
<dbReference type="InterPro" id="IPR000297">
    <property type="entry name" value="PPIase_PpiC"/>
</dbReference>
<dbReference type="GO" id="GO:0003755">
    <property type="term" value="F:peptidyl-prolyl cis-trans isomerase activity"/>
    <property type="evidence" value="ECO:0007669"/>
    <property type="project" value="UniProtKB-EC"/>
</dbReference>
<keyword evidence="1" id="KW-0697">Rotamase</keyword>
<proteinExistence type="predicted"/>
<dbReference type="InterPro" id="IPR050245">
    <property type="entry name" value="PrsA_foldase"/>
</dbReference>
<sequence>MDNKKVLATVGGREVTEQDFNLLLNSLDPQRAMQFNSEEGRKQLLQELVSQELFYLDAVKNGLDKDEIYMQEARRMQDNILKQFAIHNLLKDIKVSEGDLLNYYNEHKDMFKEPESVKASHILVDDEAKAEEIAKEISDGLAFEEAATKYSNCPSNAQGGDLGYFTKGRMVPEFEAAAFNMKAGEVSAPVKTQFGYHIIKVVDKKEESIKAFDEVKSQLSQQLMAMKQQETYLNRVDELKKEYEVKINE</sequence>
<dbReference type="PANTHER" id="PTHR47245">
    <property type="entry name" value="PEPTIDYLPROLYL ISOMERASE"/>
    <property type="match status" value="1"/>
</dbReference>
<gene>
    <name evidence="3" type="ORF">KQI88_06230</name>
</gene>
<reference evidence="3 4" key="1">
    <citation type="submission" date="2021-06" db="EMBL/GenBank/DDBJ databases">
        <authorList>
            <person name="Sun Q."/>
            <person name="Li D."/>
        </authorList>
    </citation>
    <scope>NUCLEOTIDE SEQUENCE [LARGE SCALE GENOMIC DNA]</scope>
    <source>
        <strain evidence="3 4">MSJ-5</strain>
    </source>
</reference>